<dbReference type="AlphaFoldDB" id="A0A835LTB9"/>
<evidence type="ECO:0000313" key="6">
    <source>
        <dbReference type="Proteomes" id="UP000631114"/>
    </source>
</evidence>
<organism evidence="5 6">
    <name type="scientific">Coptis chinensis</name>
    <dbReference type="NCBI Taxonomy" id="261450"/>
    <lineage>
        <taxon>Eukaryota</taxon>
        <taxon>Viridiplantae</taxon>
        <taxon>Streptophyta</taxon>
        <taxon>Embryophyta</taxon>
        <taxon>Tracheophyta</taxon>
        <taxon>Spermatophyta</taxon>
        <taxon>Magnoliopsida</taxon>
        <taxon>Ranunculales</taxon>
        <taxon>Ranunculaceae</taxon>
        <taxon>Coptidoideae</taxon>
        <taxon>Coptis</taxon>
    </lineage>
</organism>
<gene>
    <name evidence="5" type="ORF">IFM89_034949</name>
</gene>
<keyword evidence="1 3" id="KW-0732">Signal</keyword>
<accession>A0A835LTB9</accession>
<dbReference type="Proteomes" id="UP000631114">
    <property type="component" value="Unassembled WGS sequence"/>
</dbReference>
<keyword evidence="6" id="KW-1185">Reference proteome</keyword>
<dbReference type="PANTHER" id="PTHR31458">
    <property type="entry name" value="POLYGALACTURONASE 1 BETA-LIKE PROTEIN 2"/>
    <property type="match status" value="1"/>
</dbReference>
<feature type="domain" description="BURP" evidence="4">
    <location>
        <begin position="416"/>
        <end position="630"/>
    </location>
</feature>
<dbReference type="Pfam" id="PF03181">
    <property type="entry name" value="BURP"/>
    <property type="match status" value="1"/>
</dbReference>
<dbReference type="PROSITE" id="PS51277">
    <property type="entry name" value="BURP"/>
    <property type="match status" value="1"/>
</dbReference>
<comment type="caution">
    <text evidence="5">The sequence shown here is derived from an EMBL/GenBank/DDBJ whole genome shotgun (WGS) entry which is preliminary data.</text>
</comment>
<feature type="chain" id="PRO_5032358451" description="BURP domain-containing protein" evidence="3">
    <location>
        <begin position="26"/>
        <end position="632"/>
    </location>
</feature>
<reference evidence="5 6" key="1">
    <citation type="submission" date="2020-10" db="EMBL/GenBank/DDBJ databases">
        <title>The Coptis chinensis genome and diversification of protoberbering-type alkaloids.</title>
        <authorList>
            <person name="Wang B."/>
            <person name="Shu S."/>
            <person name="Song C."/>
            <person name="Liu Y."/>
        </authorList>
    </citation>
    <scope>NUCLEOTIDE SEQUENCE [LARGE SCALE GENOMIC DNA]</scope>
    <source>
        <strain evidence="5">HL-2020</strain>
        <tissue evidence="5">Leaf</tissue>
    </source>
</reference>
<proteinExistence type="predicted"/>
<feature type="signal peptide" evidence="3">
    <location>
        <begin position="1"/>
        <end position="25"/>
    </location>
</feature>
<dbReference type="SMART" id="SM01045">
    <property type="entry name" value="BURP"/>
    <property type="match status" value="1"/>
</dbReference>
<dbReference type="EMBL" id="JADFTS010000005">
    <property type="protein sequence ID" value="KAF9607403.1"/>
    <property type="molecule type" value="Genomic_DNA"/>
</dbReference>
<evidence type="ECO:0000256" key="2">
    <source>
        <dbReference type="ARBA" id="ARBA00023180"/>
    </source>
</evidence>
<sequence length="632" mass="69773">MLKQPISNMSTVFFFLLFSLNVTLSEQGEKTVFKPIQENPFTPKASLIRYWNHQIQNNLPKPTFLLSKASPLSSIDSAMLTQLVNKNSLSAHLESFCSSANLFCFSELTPSLEKHDKDVNFASYSNKNFTNYGNTALGGLDTFKNYSDGENIVADSFRRYSRGSNGHDDKFTNYAREGNVVDGSFTTYGTSTTGGTSEFKNYDQSVNVPHLRFTSYGSDSNGRKHGFDSYSNDTNSGDQSFTSYGKNGNGVPNKFTSYGKGGNVIGSTFTTYGEQGNGATNTFTSYAFDTNNPQNKFASYDDGGNAGTEDFTSYRDQANVGDDSFQSYGKNANAEKVKFANYGKSFNEGTDTFKGYGKGSANHEIGFKIYGVNTTFKDYSQKGVTFSQYTNSSASSSESLTQSAKAVNRWVEPGKFFHESMLKQGTVMPMPDIRDKMPKRSFLPRTISSKLPFSMKRVAELKQIFRASENSSMEKFIEDTVQECERKPSPGESKQCAGSIEDMIDFAVSVLGHNLVVRSTENVQGSKKDVMIGEVKGINGGKVTKSVSCHQSLFPYLVYYCHSVPKVRVYEADILDVEIKAKINKGVAICHLDTTSWSPTHGAFVALGSSPGHTEVCHWIFENDMTWAIADN</sequence>
<dbReference type="PANTHER" id="PTHR31458:SF2">
    <property type="entry name" value="POLYGALACTURONASE 1 BETA-LIKE PROTEIN 2"/>
    <property type="match status" value="1"/>
</dbReference>
<dbReference type="OrthoDB" id="773062at2759"/>
<dbReference type="InterPro" id="IPR004873">
    <property type="entry name" value="BURP_dom"/>
</dbReference>
<dbReference type="InterPro" id="IPR051897">
    <property type="entry name" value="PG-associated_BURP"/>
</dbReference>
<keyword evidence="2" id="KW-0325">Glycoprotein</keyword>
<evidence type="ECO:0000259" key="4">
    <source>
        <dbReference type="PROSITE" id="PS51277"/>
    </source>
</evidence>
<evidence type="ECO:0000256" key="3">
    <source>
        <dbReference type="SAM" id="SignalP"/>
    </source>
</evidence>
<evidence type="ECO:0000313" key="5">
    <source>
        <dbReference type="EMBL" id="KAF9607403.1"/>
    </source>
</evidence>
<name>A0A835LTB9_9MAGN</name>
<protein>
    <recommendedName>
        <fullName evidence="4">BURP domain-containing protein</fullName>
    </recommendedName>
</protein>
<evidence type="ECO:0000256" key="1">
    <source>
        <dbReference type="ARBA" id="ARBA00022729"/>
    </source>
</evidence>